<organism evidence="3 4">
    <name type="scientific">Streptomyces bambusae</name>
    <dbReference type="NCBI Taxonomy" id="1550616"/>
    <lineage>
        <taxon>Bacteria</taxon>
        <taxon>Bacillati</taxon>
        <taxon>Actinomycetota</taxon>
        <taxon>Actinomycetes</taxon>
        <taxon>Kitasatosporales</taxon>
        <taxon>Streptomycetaceae</taxon>
        <taxon>Streptomyces</taxon>
    </lineage>
</organism>
<keyword evidence="4" id="KW-1185">Reference proteome</keyword>
<feature type="chain" id="PRO_5045757810" description="Secreted protein" evidence="2">
    <location>
        <begin position="21"/>
        <end position="267"/>
    </location>
</feature>
<sequence length="267" mass="27373">MMRAVRVLTTALLAGAAAVAATGTGVADTPSASPGRGSTKDGAAQAAPTEAGTGFRTATPFRPGQKATAAASTGDHLYWVVPLDSQQRATVKATVTLPAAASRHGSSTWQLDVYDGLRRRQACTYGTQTVSAPKDAAAVDLSCTLRTVRPGAEPWANDPLPGSYYVRLTVVGLQKEDLGLPVKAAVEADVKETGGAYRTDGALGAPLVSGAVAPGRPGSLREPEDGWSGGRWSDRWVWTAAGGALGALAGVFGYSLTRGSGRPRPRS</sequence>
<accession>A0ABS6ZE91</accession>
<name>A0ABS6ZE91_9ACTN</name>
<feature type="region of interest" description="Disordered" evidence="1">
    <location>
        <begin position="23"/>
        <end position="61"/>
    </location>
</feature>
<protein>
    <recommendedName>
        <fullName evidence="5">Secreted protein</fullName>
    </recommendedName>
</protein>
<evidence type="ECO:0000313" key="4">
    <source>
        <dbReference type="Proteomes" id="UP000812013"/>
    </source>
</evidence>
<reference evidence="3 4" key="1">
    <citation type="submission" date="2019-12" db="EMBL/GenBank/DDBJ databases">
        <title>Genome sequence of Streptomyces bambusae.</title>
        <authorList>
            <person name="Bansal K."/>
            <person name="Choksket S."/>
            <person name="Korpole S."/>
            <person name="Patil P.B."/>
        </authorList>
    </citation>
    <scope>NUCLEOTIDE SEQUENCE [LARGE SCALE GENOMIC DNA]</scope>
    <source>
        <strain evidence="3 4">SK60</strain>
    </source>
</reference>
<comment type="caution">
    <text evidence="3">The sequence shown here is derived from an EMBL/GenBank/DDBJ whole genome shotgun (WGS) entry which is preliminary data.</text>
</comment>
<proteinExistence type="predicted"/>
<dbReference type="EMBL" id="WTFF01000338">
    <property type="protein sequence ID" value="MBW5486090.1"/>
    <property type="molecule type" value="Genomic_DNA"/>
</dbReference>
<keyword evidence="2" id="KW-0732">Signal</keyword>
<feature type="signal peptide" evidence="2">
    <location>
        <begin position="1"/>
        <end position="20"/>
    </location>
</feature>
<evidence type="ECO:0000256" key="2">
    <source>
        <dbReference type="SAM" id="SignalP"/>
    </source>
</evidence>
<evidence type="ECO:0000313" key="3">
    <source>
        <dbReference type="EMBL" id="MBW5486090.1"/>
    </source>
</evidence>
<evidence type="ECO:0008006" key="5">
    <source>
        <dbReference type="Google" id="ProtNLM"/>
    </source>
</evidence>
<gene>
    <name evidence="3" type="ORF">GPJ59_30565</name>
</gene>
<evidence type="ECO:0000256" key="1">
    <source>
        <dbReference type="SAM" id="MobiDB-lite"/>
    </source>
</evidence>
<dbReference type="Proteomes" id="UP000812013">
    <property type="component" value="Unassembled WGS sequence"/>
</dbReference>